<dbReference type="CDD" id="cd06661">
    <property type="entry name" value="GGCT_like"/>
    <property type="match status" value="1"/>
</dbReference>
<dbReference type="EMBL" id="SDPN01000029">
    <property type="protein sequence ID" value="RXZ68327.1"/>
    <property type="molecule type" value="Genomic_DNA"/>
</dbReference>
<keyword evidence="3" id="KW-1185">Reference proteome</keyword>
<dbReference type="InterPro" id="IPR009288">
    <property type="entry name" value="AIG2-like_dom"/>
</dbReference>
<accession>A0A4Q2KU60</accession>
<evidence type="ECO:0000313" key="3">
    <source>
        <dbReference type="Proteomes" id="UP000293865"/>
    </source>
</evidence>
<proteinExistence type="predicted"/>
<reference evidence="2 3" key="1">
    <citation type="submission" date="2019-01" db="EMBL/GenBank/DDBJ databases">
        <title>Agromyces.</title>
        <authorList>
            <person name="Li J."/>
        </authorList>
    </citation>
    <scope>NUCLEOTIDE SEQUENCE [LARGE SCALE GENOMIC DNA]</scope>
    <source>
        <strain evidence="2 3">DSM 15934</strain>
    </source>
</reference>
<dbReference type="RefSeq" id="WP_129521565.1">
    <property type="nucleotide sequence ID" value="NZ_SDPN01000029.1"/>
</dbReference>
<sequence>MLSIVRPARWLSSAAEGDAYRNHNPAGALYAVAVASVDRLFSYGTLRLPHVQRETFGAELPTAPDVLAGWRVRMVRITDAAVLALSGEAEHPILEHTGDPAHRVDGAVLELTPAQLAAADEYEVDDYHRVEVTLESGLVAWVYVAR</sequence>
<feature type="domain" description="Gamma-glutamylcyclotransferase AIG2-like" evidence="1">
    <location>
        <begin position="40"/>
        <end position="145"/>
    </location>
</feature>
<dbReference type="OrthoDB" id="9798388at2"/>
<protein>
    <submittedName>
        <fullName evidence="2">Gamma-glutamylcyclotransferase</fullName>
    </submittedName>
</protein>
<dbReference type="SUPFAM" id="SSF110857">
    <property type="entry name" value="Gamma-glutamyl cyclotransferase-like"/>
    <property type="match status" value="1"/>
</dbReference>
<keyword evidence="2" id="KW-0808">Transferase</keyword>
<evidence type="ECO:0000259" key="1">
    <source>
        <dbReference type="Pfam" id="PF06094"/>
    </source>
</evidence>
<dbReference type="AlphaFoldDB" id="A0A4Q2KU60"/>
<evidence type="ECO:0000313" key="2">
    <source>
        <dbReference type="EMBL" id="RXZ68327.1"/>
    </source>
</evidence>
<dbReference type="InterPro" id="IPR036568">
    <property type="entry name" value="GGCT-like_sf"/>
</dbReference>
<name>A0A4Q2KU60_9MICO</name>
<dbReference type="Pfam" id="PF06094">
    <property type="entry name" value="GGACT"/>
    <property type="match status" value="1"/>
</dbReference>
<organism evidence="2 3">
    <name type="scientific">Agromyces albus</name>
    <dbReference type="NCBI Taxonomy" id="205332"/>
    <lineage>
        <taxon>Bacteria</taxon>
        <taxon>Bacillati</taxon>
        <taxon>Actinomycetota</taxon>
        <taxon>Actinomycetes</taxon>
        <taxon>Micrococcales</taxon>
        <taxon>Microbacteriaceae</taxon>
        <taxon>Agromyces</taxon>
    </lineage>
</organism>
<dbReference type="Proteomes" id="UP000293865">
    <property type="component" value="Unassembled WGS sequence"/>
</dbReference>
<comment type="caution">
    <text evidence="2">The sequence shown here is derived from an EMBL/GenBank/DDBJ whole genome shotgun (WGS) entry which is preliminary data.</text>
</comment>
<dbReference type="InterPro" id="IPR013024">
    <property type="entry name" value="GGCT-like"/>
</dbReference>
<dbReference type="Gene3D" id="3.10.490.10">
    <property type="entry name" value="Gamma-glutamyl cyclotransferase-like"/>
    <property type="match status" value="1"/>
</dbReference>
<gene>
    <name evidence="2" type="ORF">ESP51_14270</name>
</gene>
<dbReference type="GO" id="GO:0016740">
    <property type="term" value="F:transferase activity"/>
    <property type="evidence" value="ECO:0007669"/>
    <property type="project" value="UniProtKB-KW"/>
</dbReference>